<dbReference type="Proteomes" id="UP000743370">
    <property type="component" value="Unassembled WGS sequence"/>
</dbReference>
<protein>
    <submittedName>
        <fullName evidence="3">Uncharacterized protein</fullName>
    </submittedName>
</protein>
<accession>A0A8T0JPG6</accession>
<dbReference type="EMBL" id="JABFOF010000009">
    <property type="protein sequence ID" value="KAG2380148.1"/>
    <property type="molecule type" value="Genomic_DNA"/>
</dbReference>
<feature type="region of interest" description="Disordered" evidence="1">
    <location>
        <begin position="198"/>
        <end position="217"/>
    </location>
</feature>
<evidence type="ECO:0000313" key="4">
    <source>
        <dbReference type="Proteomes" id="UP000743370"/>
    </source>
</evidence>
<proteinExistence type="predicted"/>
<comment type="caution">
    <text evidence="3">The sequence shown here is derived from an EMBL/GenBank/DDBJ whole genome shotgun (WGS) entry which is preliminary data.</text>
</comment>
<gene>
    <name evidence="3" type="ORF">HKW66_Vig0169270</name>
</gene>
<feature type="compositionally biased region" description="Basic and acidic residues" evidence="1">
    <location>
        <begin position="199"/>
        <end position="217"/>
    </location>
</feature>
<evidence type="ECO:0000256" key="1">
    <source>
        <dbReference type="SAM" id="MobiDB-lite"/>
    </source>
</evidence>
<keyword evidence="2" id="KW-0812">Transmembrane</keyword>
<reference evidence="3 4" key="1">
    <citation type="submission" date="2020-05" db="EMBL/GenBank/DDBJ databases">
        <title>Vigna angularis (adzuki bean) Var. LongXiaoDou No. 4 denovo assembly.</title>
        <authorList>
            <person name="Xiang H."/>
        </authorList>
    </citation>
    <scope>NUCLEOTIDE SEQUENCE [LARGE SCALE GENOMIC DNA]</scope>
    <source>
        <tissue evidence="3">Leaf</tissue>
    </source>
</reference>
<dbReference type="AlphaFoldDB" id="A0A8T0JPG6"/>
<feature type="transmembrane region" description="Helical" evidence="2">
    <location>
        <begin position="279"/>
        <end position="302"/>
    </location>
</feature>
<evidence type="ECO:0000313" key="3">
    <source>
        <dbReference type="EMBL" id="KAG2380148.1"/>
    </source>
</evidence>
<sequence>MNAPAKSARTKAPTVTALATTTTVPFLEDLLSFCSGAEVAEGADMVAGAAAESKEELKLHHSTLCTSMFTVEYETHTRNPLLLPSPTPHASQVANLSRNNSDEPAATACGGSGVLQTEEAFGIADSGGVRRDDEGEAAANRGWIEVGDRKGEESGEGRQRRGPLLPESDGVRVKRSASSGVWDGEVTGEADGVVVQMGGEDRRTGIEKTQKDDEEGRLRKNENGHVSVRFLLREVERSIKFHLIESFRVVAYEGVQMVQLGFNIQWPEKMTEKNMHANFNIIIFIFNVTRISQFLFGVMVGYCAMGD</sequence>
<evidence type="ECO:0000256" key="2">
    <source>
        <dbReference type="SAM" id="Phobius"/>
    </source>
</evidence>
<feature type="compositionally biased region" description="Basic and acidic residues" evidence="1">
    <location>
        <begin position="146"/>
        <end position="159"/>
    </location>
</feature>
<feature type="region of interest" description="Disordered" evidence="1">
    <location>
        <begin position="124"/>
        <end position="184"/>
    </location>
</feature>
<keyword evidence="2" id="KW-1133">Transmembrane helix</keyword>
<name>A0A8T0JPG6_PHAAN</name>
<keyword evidence="2" id="KW-0472">Membrane</keyword>
<organism evidence="3 4">
    <name type="scientific">Phaseolus angularis</name>
    <name type="common">Azuki bean</name>
    <name type="synonym">Vigna angularis</name>
    <dbReference type="NCBI Taxonomy" id="3914"/>
    <lineage>
        <taxon>Eukaryota</taxon>
        <taxon>Viridiplantae</taxon>
        <taxon>Streptophyta</taxon>
        <taxon>Embryophyta</taxon>
        <taxon>Tracheophyta</taxon>
        <taxon>Spermatophyta</taxon>
        <taxon>Magnoliopsida</taxon>
        <taxon>eudicotyledons</taxon>
        <taxon>Gunneridae</taxon>
        <taxon>Pentapetalae</taxon>
        <taxon>rosids</taxon>
        <taxon>fabids</taxon>
        <taxon>Fabales</taxon>
        <taxon>Fabaceae</taxon>
        <taxon>Papilionoideae</taxon>
        <taxon>50 kb inversion clade</taxon>
        <taxon>NPAAA clade</taxon>
        <taxon>indigoferoid/millettioid clade</taxon>
        <taxon>Phaseoleae</taxon>
        <taxon>Vigna</taxon>
    </lineage>
</organism>